<dbReference type="Pfam" id="PF13364">
    <property type="entry name" value="BetaGal_ABD2"/>
    <property type="match status" value="2"/>
</dbReference>
<comment type="catalytic activity">
    <reaction evidence="1 8">
        <text>Hydrolysis of terminal non-reducing beta-D-galactose residues in beta-D-galactosides.</text>
        <dbReference type="EC" id="3.2.1.23"/>
    </reaction>
</comment>
<evidence type="ECO:0000256" key="3">
    <source>
        <dbReference type="ARBA" id="ARBA00012756"/>
    </source>
</evidence>
<evidence type="ECO:0000256" key="6">
    <source>
        <dbReference type="ARBA" id="ARBA00023180"/>
    </source>
</evidence>
<evidence type="ECO:0000259" key="12">
    <source>
        <dbReference type="SMART" id="SM01029"/>
    </source>
</evidence>
<feature type="transmembrane region" description="Helical" evidence="10">
    <location>
        <begin position="1174"/>
        <end position="1196"/>
    </location>
</feature>
<evidence type="ECO:0000256" key="11">
    <source>
        <dbReference type="SAM" id="SignalP"/>
    </source>
</evidence>
<evidence type="ECO:0000256" key="5">
    <source>
        <dbReference type="ARBA" id="ARBA00022801"/>
    </source>
</evidence>
<dbReference type="Gene3D" id="3.20.20.80">
    <property type="entry name" value="Glycosidases"/>
    <property type="match status" value="1"/>
</dbReference>
<dbReference type="PRINTS" id="PR00742">
    <property type="entry name" value="GLHYDRLASE35"/>
</dbReference>
<dbReference type="Gene3D" id="2.60.390.10">
    <property type="entry name" value="Beta-galactosidase, domain 3"/>
    <property type="match status" value="1"/>
</dbReference>
<sequence>MKLSNFFLAALAACGCHAVNIVPRGGRPSSIINNAHKRELLQDIVTFDEHSLFINGERVTMFSAEIHPFRLPVPSLYLDLFHKVKAMGFNMVSFYVDWALLEGKPGEFRSEGSLDLQPFIEAAQEAGIYLLARPGPYINAEVSGGGFPGWLQRVKGFLRTNATDYLESTDNYVAKVGAIIAKAQITNGGPVILYQPENEYSAAQGTPFPNHDYLKYVNDQARKAGIVVPLINNDAWQGGTGAPGTGPGAVDIYGHDGYPVGFDCTNPYKWPKDGLPTTWHAEHLKKSPNTPYSIIEFQGGAFDPPGGTGFDKCYELTNHEFARVFYKNNLAAGVTIFNIYMTWGGTNWGNLGHSDGYTSYDYGAAIKEDRTIAREKYSEIKLQGQFLAVSPNYAVATASNFTTTKYTTNKNIAVTALTTKKDDAFYVVRHEDYRTTSSASYMLKVKTSVGQLTIPQLGGSLSLSGRDSKIHVVDYPVGKYKVLYSTAEVFTWKDLGDKTVLVLYGGPNELHEFAIKSTSNPKAIEGDGVKMETKKGASVFQFKTSSKRRIVQIGSLHVYLLDRNAAYNYWVPTIPGKGDRAAFGSSVMNPKAVIFNGAHLIRSVAIKGSQLSVQADFNATSPLEIIGAPKGTSRLLINGKDTPYKKSKIGNWLVNPAVSLPDVKISDLKSLDWKYVDSLPEAKKDYDDSKWPDANLKKTFNSKWPLNNSVSLYGGDYGFHSGALLFRGHFTADGAESKFKVWTFGGMSYGSSVWLDDKFLGSFVGSGPRNNDTTTYSLPKIQKGKKYVLTVIVDNMGLNGNWVPGLEEGKQPRGILDWSLESSSGQETTKISKWKITGNLGGEDYVDKFRGPRNEGGFFFERQGYHLPSPPLSDFKPGSPFKGISKPGVAFYTANLKLNLPSDNFDIPLSFEFKNNTASAGSYRAFLYVNGFQYGRYVSHVGPQSVFPVPEGVFNYRGDNWVGLGLWALDKGANVEGLSLKAGVPVQTGREPVKFVKGPKYAHRRGASPTCLLITNVPIVIPNDRIAVMKDFAETSSAVAEPRPSPNVLSIPGPSTVTLSKSRSGWFCVDNNRLRNNIFAAVGFLELANAGDFAANVWNETPVPIYAIVFMVIGGCAALTIGICAFFDARKAWRNVKFLKRQKQHLKSQETSLSRDVFVEITTRELRIEVINRWLMDLLMGGGAIMISTGTFMAIGGADPKVFLASNILSGYLGNAPIALFGLLSAIWATMVVVKMNSHRAAARKELQGSPTLPVLRGRCFNVQLFFILNGVSNILGGVASMLTAERWWGYVILIPVIISSIFCNIWWRHRVGYDRTYISTLPSINLEIITETIEATSQLRQGIQDDAGVSLEHIFGDSVSLQEVLKLFVKNDLFEQFSLRLVTNKHVRQLFVNTEDTSVEVSVEGILAVAEEHHPAILGVALTFLKKHGPRQLLDRERFLLEVLGTYLAEQKKKEEVTTEK</sequence>
<dbReference type="InterPro" id="IPR018954">
    <property type="entry name" value="Betagal_dom2"/>
</dbReference>
<dbReference type="InterPro" id="IPR008979">
    <property type="entry name" value="Galactose-bd-like_sf"/>
</dbReference>
<dbReference type="InterPro" id="IPR031330">
    <property type="entry name" value="Gly_Hdrlase_35_cat"/>
</dbReference>
<keyword evidence="5 8" id="KW-0378">Hydrolase</keyword>
<dbReference type="FunFam" id="2.102.20.10:FF:000001">
    <property type="entry name" value="Beta-galactosidase A"/>
    <property type="match status" value="1"/>
</dbReference>
<accession>A0A4E9E1H1</accession>
<evidence type="ECO:0000313" key="13">
    <source>
        <dbReference type="EMBL" id="VIO60555.1"/>
    </source>
</evidence>
<comment type="similarity">
    <text evidence="2 9">Belongs to the glycosyl hydrolase 35 family.</text>
</comment>
<name>A0A4E9E1H1_GIBZA</name>
<dbReference type="InterPro" id="IPR036833">
    <property type="entry name" value="BetaGal_dom3_sf"/>
</dbReference>
<keyword evidence="4 11" id="KW-0732">Signal</keyword>
<dbReference type="GO" id="GO:0004565">
    <property type="term" value="F:beta-galactosidase activity"/>
    <property type="evidence" value="ECO:0007669"/>
    <property type="project" value="UniProtKB-EC"/>
</dbReference>
<dbReference type="EMBL" id="CAAKMV010000145">
    <property type="protein sequence ID" value="VIO60555.1"/>
    <property type="molecule type" value="Genomic_DNA"/>
</dbReference>
<dbReference type="GO" id="GO:0005975">
    <property type="term" value="P:carbohydrate metabolic process"/>
    <property type="evidence" value="ECO:0007669"/>
    <property type="project" value="InterPro"/>
</dbReference>
<feature type="transmembrane region" description="Helical" evidence="10">
    <location>
        <begin position="1263"/>
        <end position="1282"/>
    </location>
</feature>
<keyword evidence="10" id="KW-1133">Transmembrane helix</keyword>
<dbReference type="Gene3D" id="2.102.20.10">
    <property type="entry name" value="Beta-galactosidase, domain 2"/>
    <property type="match status" value="1"/>
</dbReference>
<dbReference type="InterPro" id="IPR019801">
    <property type="entry name" value="Glyco_hydro_35_CS"/>
</dbReference>
<dbReference type="InterPro" id="IPR025972">
    <property type="entry name" value="BetaGal_dom3"/>
</dbReference>
<keyword evidence="10" id="KW-0812">Transmembrane</keyword>
<dbReference type="Pfam" id="PF13363">
    <property type="entry name" value="BetaGal_dom3"/>
    <property type="match status" value="1"/>
</dbReference>
<evidence type="ECO:0000256" key="9">
    <source>
        <dbReference type="RuleBase" id="RU003679"/>
    </source>
</evidence>
<keyword evidence="6" id="KW-0325">Glycoprotein</keyword>
<protein>
    <recommendedName>
        <fullName evidence="3 8">Beta-galactosidase</fullName>
        <ecNumber evidence="3 8">3.2.1.23</ecNumber>
    </recommendedName>
</protein>
<dbReference type="PANTHER" id="PTHR23421">
    <property type="entry name" value="BETA-GALACTOSIDASE RELATED"/>
    <property type="match status" value="1"/>
</dbReference>
<evidence type="ECO:0000256" key="7">
    <source>
        <dbReference type="ARBA" id="ARBA00023295"/>
    </source>
</evidence>
<feature type="transmembrane region" description="Helical" evidence="10">
    <location>
        <begin position="1216"/>
        <end position="1234"/>
    </location>
</feature>
<dbReference type="Gene3D" id="2.60.120.260">
    <property type="entry name" value="Galactose-binding domain-like"/>
    <property type="match status" value="2"/>
</dbReference>
<evidence type="ECO:0000256" key="1">
    <source>
        <dbReference type="ARBA" id="ARBA00001412"/>
    </source>
</evidence>
<evidence type="ECO:0000256" key="8">
    <source>
        <dbReference type="RuleBase" id="RU000675"/>
    </source>
</evidence>
<evidence type="ECO:0000256" key="2">
    <source>
        <dbReference type="ARBA" id="ARBA00009809"/>
    </source>
</evidence>
<feature type="chain" id="PRO_5026198661" description="Beta-galactosidase" evidence="11">
    <location>
        <begin position="19"/>
        <end position="1462"/>
    </location>
</feature>
<dbReference type="FunFam" id="3.20.20.80:FF:000040">
    <property type="entry name" value="Beta-galactosidase A"/>
    <property type="match status" value="1"/>
</dbReference>
<feature type="domain" description="Beta-galactosidase" evidence="12">
    <location>
        <begin position="393"/>
        <end position="569"/>
    </location>
</feature>
<dbReference type="SUPFAM" id="SSF51445">
    <property type="entry name" value="(Trans)glycosidases"/>
    <property type="match status" value="1"/>
</dbReference>
<proteinExistence type="inferred from homology"/>
<keyword evidence="7 8" id="KW-0326">Glycosidase</keyword>
<dbReference type="InterPro" id="IPR037110">
    <property type="entry name" value="Betagal_dom2_sf"/>
</dbReference>
<dbReference type="SUPFAM" id="SSF51011">
    <property type="entry name" value="Glycosyl hydrolase domain"/>
    <property type="match status" value="1"/>
</dbReference>
<feature type="transmembrane region" description="Helical" evidence="10">
    <location>
        <begin position="1105"/>
        <end position="1127"/>
    </location>
</feature>
<evidence type="ECO:0000256" key="4">
    <source>
        <dbReference type="ARBA" id="ARBA00022729"/>
    </source>
</evidence>
<feature type="transmembrane region" description="Helical" evidence="10">
    <location>
        <begin position="1288"/>
        <end position="1308"/>
    </location>
</feature>
<dbReference type="InterPro" id="IPR001944">
    <property type="entry name" value="Glycoside_Hdrlase_35"/>
</dbReference>
<dbReference type="InterPro" id="IPR017853">
    <property type="entry name" value="GH"/>
</dbReference>
<feature type="signal peptide" evidence="11">
    <location>
        <begin position="1"/>
        <end position="18"/>
    </location>
</feature>
<dbReference type="SUPFAM" id="SSF117100">
    <property type="entry name" value="Beta-galactosidase LacA, domain 3"/>
    <property type="match status" value="1"/>
</dbReference>
<dbReference type="Pfam" id="PF01301">
    <property type="entry name" value="Glyco_hydro_35"/>
    <property type="match status" value="1"/>
</dbReference>
<dbReference type="SMART" id="SM01029">
    <property type="entry name" value="BetaGal_dom2"/>
    <property type="match status" value="1"/>
</dbReference>
<keyword evidence="10" id="KW-0472">Membrane</keyword>
<dbReference type="SUPFAM" id="SSF49785">
    <property type="entry name" value="Galactose-binding domain-like"/>
    <property type="match status" value="2"/>
</dbReference>
<dbReference type="FunFam" id="2.60.120.260:FF:000065">
    <property type="entry name" value="Beta-galactosidase A"/>
    <property type="match status" value="1"/>
</dbReference>
<organism evidence="13">
    <name type="scientific">Gibberella zeae</name>
    <name type="common">Wheat head blight fungus</name>
    <name type="synonym">Fusarium graminearum</name>
    <dbReference type="NCBI Taxonomy" id="5518"/>
    <lineage>
        <taxon>Eukaryota</taxon>
        <taxon>Fungi</taxon>
        <taxon>Dikarya</taxon>
        <taxon>Ascomycota</taxon>
        <taxon>Pezizomycotina</taxon>
        <taxon>Sordariomycetes</taxon>
        <taxon>Hypocreomycetidae</taxon>
        <taxon>Hypocreales</taxon>
        <taxon>Nectriaceae</taxon>
        <taxon>Fusarium</taxon>
    </lineage>
</organism>
<dbReference type="PROSITE" id="PS01182">
    <property type="entry name" value="GLYCOSYL_HYDROL_F35"/>
    <property type="match status" value="1"/>
</dbReference>
<reference evidence="13" key="1">
    <citation type="submission" date="2019-04" db="EMBL/GenBank/DDBJ databases">
        <authorList>
            <person name="Melise S."/>
            <person name="Noan J."/>
            <person name="Okalmin O."/>
        </authorList>
    </citation>
    <scope>NUCLEOTIDE SEQUENCE</scope>
    <source>
        <strain evidence="13">FN9</strain>
    </source>
</reference>
<dbReference type="EC" id="3.2.1.23" evidence="3 8"/>
<dbReference type="Pfam" id="PF10435">
    <property type="entry name" value="BetaGal_dom2"/>
    <property type="match status" value="1"/>
</dbReference>
<dbReference type="InterPro" id="IPR025300">
    <property type="entry name" value="BetaGal_jelly_roll_dom"/>
</dbReference>
<evidence type="ECO:0000256" key="10">
    <source>
        <dbReference type="SAM" id="Phobius"/>
    </source>
</evidence>
<gene>
    <name evidence="13" type="ORF">FUG_LOCUS402559</name>
</gene>
<dbReference type="PROSITE" id="PS51257">
    <property type="entry name" value="PROKAR_LIPOPROTEIN"/>
    <property type="match status" value="1"/>
</dbReference>